<dbReference type="InterPro" id="IPR050430">
    <property type="entry name" value="Peptidase_S1"/>
</dbReference>
<evidence type="ECO:0000256" key="6">
    <source>
        <dbReference type="ARBA" id="ARBA00022825"/>
    </source>
</evidence>
<dbReference type="Pfam" id="PF00089">
    <property type="entry name" value="Trypsin"/>
    <property type="match status" value="1"/>
</dbReference>
<name>A0A336K3T8_CULSO</name>
<dbReference type="Gene3D" id="2.40.10.10">
    <property type="entry name" value="Trypsin-like serine proteases"/>
    <property type="match status" value="1"/>
</dbReference>
<comment type="similarity">
    <text evidence="9">Belongs to the peptidase S1 family. CLIP subfamily.</text>
</comment>
<protein>
    <submittedName>
        <fullName evidence="12">CSON010158 protein</fullName>
    </submittedName>
</protein>
<dbReference type="PRINTS" id="PR00722">
    <property type="entry name" value="CHYMOTRYPSIN"/>
</dbReference>
<feature type="domain" description="Peptidase S1" evidence="11">
    <location>
        <begin position="43"/>
        <end position="274"/>
    </location>
</feature>
<dbReference type="InterPro" id="IPR009003">
    <property type="entry name" value="Peptidase_S1_PA"/>
</dbReference>
<gene>
    <name evidence="12" type="primary">CSON010158</name>
</gene>
<dbReference type="SUPFAM" id="SSF50494">
    <property type="entry name" value="Trypsin-like serine proteases"/>
    <property type="match status" value="1"/>
</dbReference>
<evidence type="ECO:0000256" key="2">
    <source>
        <dbReference type="ARBA" id="ARBA00022525"/>
    </source>
</evidence>
<dbReference type="VEuPathDB" id="VectorBase:CSON010158"/>
<dbReference type="EMBL" id="UFQS01000040">
    <property type="protein sequence ID" value="SSW98228.1"/>
    <property type="molecule type" value="Genomic_DNA"/>
</dbReference>
<evidence type="ECO:0000256" key="7">
    <source>
        <dbReference type="ARBA" id="ARBA00023145"/>
    </source>
</evidence>
<evidence type="ECO:0000313" key="13">
    <source>
        <dbReference type="EMBL" id="SSX18614.1"/>
    </source>
</evidence>
<keyword evidence="5" id="KW-0378">Hydrolase</keyword>
<keyword evidence="10" id="KW-0732">Signal</keyword>
<dbReference type="AlphaFoldDB" id="A0A336K3T8"/>
<dbReference type="FunFam" id="2.40.10.10:FF:000047">
    <property type="entry name" value="Trypsin eta"/>
    <property type="match status" value="1"/>
</dbReference>
<keyword evidence="8" id="KW-1015">Disulfide bond</keyword>
<dbReference type="PANTHER" id="PTHR24276:SF91">
    <property type="entry name" value="AT26814P-RELATED"/>
    <property type="match status" value="1"/>
</dbReference>
<dbReference type="PROSITE" id="PS50240">
    <property type="entry name" value="TRYPSIN_DOM"/>
    <property type="match status" value="1"/>
</dbReference>
<evidence type="ECO:0000259" key="11">
    <source>
        <dbReference type="PROSITE" id="PS50240"/>
    </source>
</evidence>
<dbReference type="InterPro" id="IPR001254">
    <property type="entry name" value="Trypsin_dom"/>
</dbReference>
<dbReference type="EMBL" id="UFQT01000040">
    <property type="protein sequence ID" value="SSX18614.1"/>
    <property type="molecule type" value="Genomic_DNA"/>
</dbReference>
<dbReference type="GO" id="GO:0016485">
    <property type="term" value="P:protein processing"/>
    <property type="evidence" value="ECO:0007669"/>
    <property type="project" value="UniProtKB-ARBA"/>
</dbReference>
<keyword evidence="3" id="KW-0645">Protease</keyword>
<sequence>MFRLFTVTSIFFILVSEVFAENSLAENHTLNSTKENEVTGNKIVGGQAARPGQYPYQVSLRFIKNYKHFCGGAIIDTRWILTAAHCFIGGERSYQIFATVGAISTYDGVHHNVSGILAHPYFNLQTVSYDIALVRVRTPFTYDRLVQPIQINLTPMVGGENGIVTGYGRFYENGPLATTLQAVAVRVISTNDCRNTFKLHPEKSLANQITSANICTAVIKGKGFCSGDSGGPLASNGRLVGIVSWSPYGCTYSGYPDVYSNVLTYKNWIDQTKTTYQ</sequence>
<evidence type="ECO:0000313" key="12">
    <source>
        <dbReference type="EMBL" id="SSW98228.1"/>
    </source>
</evidence>
<comment type="subcellular location">
    <subcellularLocation>
        <location evidence="1">Secreted</location>
    </subcellularLocation>
</comment>
<evidence type="ECO:0000256" key="9">
    <source>
        <dbReference type="ARBA" id="ARBA00024195"/>
    </source>
</evidence>
<dbReference type="CDD" id="cd00190">
    <property type="entry name" value="Tryp_SPc"/>
    <property type="match status" value="1"/>
</dbReference>
<dbReference type="PROSITE" id="PS00134">
    <property type="entry name" value="TRYPSIN_HIS"/>
    <property type="match status" value="1"/>
</dbReference>
<proteinExistence type="inferred from homology"/>
<dbReference type="GO" id="GO:0004252">
    <property type="term" value="F:serine-type endopeptidase activity"/>
    <property type="evidence" value="ECO:0007669"/>
    <property type="project" value="InterPro"/>
</dbReference>
<dbReference type="GO" id="GO:0005576">
    <property type="term" value="C:extracellular region"/>
    <property type="evidence" value="ECO:0007669"/>
    <property type="project" value="UniProtKB-SubCell"/>
</dbReference>
<dbReference type="InterPro" id="IPR001314">
    <property type="entry name" value="Peptidase_S1A"/>
</dbReference>
<dbReference type="GO" id="GO:0007586">
    <property type="term" value="P:digestion"/>
    <property type="evidence" value="ECO:0007669"/>
    <property type="project" value="UniProtKB-KW"/>
</dbReference>
<feature type="signal peptide" evidence="10">
    <location>
        <begin position="1"/>
        <end position="20"/>
    </location>
</feature>
<organism evidence="12">
    <name type="scientific">Culicoides sonorensis</name>
    <name type="common">Biting midge</name>
    <dbReference type="NCBI Taxonomy" id="179676"/>
    <lineage>
        <taxon>Eukaryota</taxon>
        <taxon>Metazoa</taxon>
        <taxon>Ecdysozoa</taxon>
        <taxon>Arthropoda</taxon>
        <taxon>Hexapoda</taxon>
        <taxon>Insecta</taxon>
        <taxon>Pterygota</taxon>
        <taxon>Neoptera</taxon>
        <taxon>Endopterygota</taxon>
        <taxon>Diptera</taxon>
        <taxon>Nematocera</taxon>
        <taxon>Chironomoidea</taxon>
        <taxon>Ceratopogonidae</taxon>
        <taxon>Ceratopogoninae</taxon>
        <taxon>Culicoides</taxon>
        <taxon>Monoculicoides</taxon>
    </lineage>
</organism>
<evidence type="ECO:0000256" key="8">
    <source>
        <dbReference type="ARBA" id="ARBA00023157"/>
    </source>
</evidence>
<dbReference type="InterPro" id="IPR018114">
    <property type="entry name" value="TRYPSIN_HIS"/>
</dbReference>
<keyword evidence="6" id="KW-0720">Serine protease</keyword>
<keyword evidence="2" id="KW-0964">Secreted</keyword>
<keyword evidence="7" id="KW-0865">Zymogen</keyword>
<accession>A0A336K3T8</accession>
<dbReference type="InterPro" id="IPR043504">
    <property type="entry name" value="Peptidase_S1_PA_chymotrypsin"/>
</dbReference>
<evidence type="ECO:0000256" key="10">
    <source>
        <dbReference type="SAM" id="SignalP"/>
    </source>
</evidence>
<feature type="chain" id="PRO_5033778112" evidence="10">
    <location>
        <begin position="21"/>
        <end position="277"/>
    </location>
</feature>
<dbReference type="SMART" id="SM00020">
    <property type="entry name" value="Tryp_SPc"/>
    <property type="match status" value="1"/>
</dbReference>
<evidence type="ECO:0000256" key="1">
    <source>
        <dbReference type="ARBA" id="ARBA00004613"/>
    </source>
</evidence>
<reference evidence="13" key="2">
    <citation type="submission" date="2018-07" db="EMBL/GenBank/DDBJ databases">
        <authorList>
            <person name="Quirk P.G."/>
            <person name="Krulwich T.A."/>
        </authorList>
    </citation>
    <scope>NUCLEOTIDE SEQUENCE</scope>
</reference>
<evidence type="ECO:0000256" key="4">
    <source>
        <dbReference type="ARBA" id="ARBA00022757"/>
    </source>
</evidence>
<reference evidence="12" key="1">
    <citation type="submission" date="2018-04" db="EMBL/GenBank/DDBJ databases">
        <authorList>
            <person name="Go L.Y."/>
            <person name="Mitchell J.A."/>
        </authorList>
    </citation>
    <scope>NUCLEOTIDE SEQUENCE</scope>
    <source>
        <tissue evidence="12">Whole organism</tissue>
    </source>
</reference>
<evidence type="ECO:0000256" key="3">
    <source>
        <dbReference type="ARBA" id="ARBA00022670"/>
    </source>
</evidence>
<keyword evidence="4" id="KW-0222">Digestion</keyword>
<evidence type="ECO:0000256" key="5">
    <source>
        <dbReference type="ARBA" id="ARBA00022801"/>
    </source>
</evidence>
<dbReference type="PANTHER" id="PTHR24276">
    <property type="entry name" value="POLYSERASE-RELATED"/>
    <property type="match status" value="1"/>
</dbReference>